<dbReference type="GO" id="GO:0016787">
    <property type="term" value="F:hydrolase activity"/>
    <property type="evidence" value="ECO:0007669"/>
    <property type="project" value="UniProtKB-KW"/>
</dbReference>
<dbReference type="GO" id="GO:0004519">
    <property type="term" value="F:endonuclease activity"/>
    <property type="evidence" value="ECO:0007669"/>
    <property type="project" value="UniProtKB-KW"/>
</dbReference>
<comment type="similarity">
    <text evidence="2">Belongs to the phage GPA family.</text>
</comment>
<comment type="function">
    <text evidence="1">Possible endonuclease which induces a single-strand cut and initiates DNA replication.</text>
</comment>
<dbReference type="PATRIC" id="fig|45658.8.peg.324"/>
<name>A0A1E3WJY3_9VIBR</name>
<keyword evidence="5" id="KW-0255">Endonuclease</keyword>
<sequence length="597" mass="68512">MIPTTLAAQFYSKLPVVVRNDIEYQVSQRKKRAKATFANLSKFQDILIKKALKSAPLIEDKFRFAETRAGHRKPTGLMGLDHHILMCDSSLEMLCGQLMQKHVGIIDSLQWQEDSESEKRTYLDVLQAAFSLIRESLGDVCIVAPSLKKKFDSDEEAEREIEIAIRRCICPDWMMRKFLFLRAQYIEYAQIAMGRVGKKKNQRKYVSAVSFANWKTKQREALDYIEAMAVMNVETGEVFNLDEVIKRTTANPENRRIEMMVRSRGNEERALDLGYEGVFVNWTLPSKYHPNSHKWNGATVKEGHQNLMAQWKRARARLAKCEIDYFGFRVAEPHKDGCSHAHMFLFCPKNQIKALVFHLREVAIEEDRAELGDDITPRFTVKYADPSQGGATAYIAKYISKNINGKHMPETEAEESAYRVRAWASTHRIRQFQAFGSPSVSLWRQLRRADATDTAFDEQLEELRQAADNSRWKLFCELAKSASIEYETDLGKYGETTRRVIGFSWLGKVVETCKAQYALVLKKDVSRLAFDLKKTRSGLSWSTENNCNSALSEALMTLTGWSYQGVQCLIAPLLRGAKIPIDRFQSVAWRNNRLVTY</sequence>
<dbReference type="Pfam" id="PF05840">
    <property type="entry name" value="Phage_GPA"/>
    <property type="match status" value="1"/>
</dbReference>
<dbReference type="RefSeq" id="WP_069445932.1">
    <property type="nucleotide sequence ID" value="NZ_MDCJ01000002.1"/>
</dbReference>
<reference evidence="8 9" key="1">
    <citation type="submission" date="2016-08" db="EMBL/GenBank/DDBJ databases">
        <title>Genome sequencing of Vibrio scophthalmi strain FP3289, an isolated from Paralichthys olivaceus.</title>
        <authorList>
            <person name="Han H.-J."/>
        </authorList>
    </citation>
    <scope>NUCLEOTIDE SEQUENCE [LARGE SCALE GENOMIC DNA]</scope>
    <source>
        <strain evidence="8 9">FP3289</strain>
    </source>
</reference>
<evidence type="ECO:0000259" key="7">
    <source>
        <dbReference type="Pfam" id="PF05840"/>
    </source>
</evidence>
<proteinExistence type="inferred from homology"/>
<dbReference type="Proteomes" id="UP000095131">
    <property type="component" value="Unassembled WGS sequence"/>
</dbReference>
<dbReference type="GO" id="GO:0006260">
    <property type="term" value="P:DNA replication"/>
    <property type="evidence" value="ECO:0007669"/>
    <property type="project" value="UniProtKB-KW"/>
</dbReference>
<evidence type="ECO:0000313" key="8">
    <source>
        <dbReference type="EMBL" id="ODS10084.1"/>
    </source>
</evidence>
<dbReference type="InterPro" id="IPR008766">
    <property type="entry name" value="Replication_gene_A-like"/>
</dbReference>
<evidence type="ECO:0000256" key="4">
    <source>
        <dbReference type="ARBA" id="ARBA00022722"/>
    </source>
</evidence>
<keyword evidence="4" id="KW-0540">Nuclease</keyword>
<evidence type="ECO:0000256" key="2">
    <source>
        <dbReference type="ARBA" id="ARBA00009260"/>
    </source>
</evidence>
<protein>
    <submittedName>
        <fullName evidence="8">Putative replication protein P12</fullName>
    </submittedName>
</protein>
<keyword evidence="6" id="KW-0378">Hydrolase</keyword>
<comment type="caution">
    <text evidence="8">The sequence shown here is derived from an EMBL/GenBank/DDBJ whole genome shotgun (WGS) entry which is preliminary data.</text>
</comment>
<dbReference type="EMBL" id="MDCJ01000002">
    <property type="protein sequence ID" value="ODS10084.1"/>
    <property type="molecule type" value="Genomic_DNA"/>
</dbReference>
<evidence type="ECO:0000313" key="9">
    <source>
        <dbReference type="Proteomes" id="UP000095131"/>
    </source>
</evidence>
<organism evidence="8 9">
    <name type="scientific">Vibrio scophthalmi</name>
    <dbReference type="NCBI Taxonomy" id="45658"/>
    <lineage>
        <taxon>Bacteria</taxon>
        <taxon>Pseudomonadati</taxon>
        <taxon>Pseudomonadota</taxon>
        <taxon>Gammaproteobacteria</taxon>
        <taxon>Vibrionales</taxon>
        <taxon>Vibrionaceae</taxon>
        <taxon>Vibrio</taxon>
    </lineage>
</organism>
<gene>
    <name evidence="8" type="ORF">VSF3289_00322</name>
</gene>
<evidence type="ECO:0000256" key="5">
    <source>
        <dbReference type="ARBA" id="ARBA00022759"/>
    </source>
</evidence>
<feature type="domain" description="Replication gene A protein-like" evidence="7">
    <location>
        <begin position="118"/>
        <end position="405"/>
    </location>
</feature>
<keyword evidence="3" id="KW-0235">DNA replication</keyword>
<accession>A0A1E3WJY3</accession>
<dbReference type="AlphaFoldDB" id="A0A1E3WJY3"/>
<evidence type="ECO:0000256" key="6">
    <source>
        <dbReference type="ARBA" id="ARBA00022801"/>
    </source>
</evidence>
<evidence type="ECO:0000256" key="3">
    <source>
        <dbReference type="ARBA" id="ARBA00022705"/>
    </source>
</evidence>
<evidence type="ECO:0000256" key="1">
    <source>
        <dbReference type="ARBA" id="ARBA00003293"/>
    </source>
</evidence>
<dbReference type="OrthoDB" id="5568266at2"/>